<evidence type="ECO:0000313" key="2">
    <source>
        <dbReference type="EMBL" id="KAF1303027.1"/>
    </source>
</evidence>
<accession>A0ABQ6YY75</accession>
<dbReference type="Proteomes" id="UP000782705">
    <property type="component" value="Unassembled WGS sequence"/>
</dbReference>
<sequence length="132" mass="15992">MKQNWKLKLMKFMKGRYGHLDALGKLLLVTAIILLFLPLKFLSWIAYILIIVAYYRFFSKRIYVRSNENQKYLALRNKVLARFRNKKEAFTNRKEYVYFRCPECKQQIRAPRGRGKIKVRCTKCHHQFVKKV</sequence>
<dbReference type="EMBL" id="MAEL01000044">
    <property type="protein sequence ID" value="KAF1303027.1"/>
    <property type="molecule type" value="Genomic_DNA"/>
</dbReference>
<organism evidence="2 3">
    <name type="scientific">Candidatus Enterococcus willemsii</name>
    <dbReference type="NCBI Taxonomy" id="1857215"/>
    <lineage>
        <taxon>Bacteria</taxon>
        <taxon>Bacillati</taxon>
        <taxon>Bacillota</taxon>
        <taxon>Bacilli</taxon>
        <taxon>Lactobacillales</taxon>
        <taxon>Enterococcaceae</taxon>
        <taxon>Enterococcus</taxon>
    </lineage>
</organism>
<proteinExistence type="predicted"/>
<feature type="transmembrane region" description="Helical" evidence="1">
    <location>
        <begin position="20"/>
        <end position="36"/>
    </location>
</feature>
<feature type="transmembrane region" description="Helical" evidence="1">
    <location>
        <begin position="42"/>
        <end position="58"/>
    </location>
</feature>
<evidence type="ECO:0000256" key="1">
    <source>
        <dbReference type="SAM" id="Phobius"/>
    </source>
</evidence>
<keyword evidence="3" id="KW-1185">Reference proteome</keyword>
<protein>
    <recommendedName>
        <fullName evidence="4">Zn-finger containing protein</fullName>
    </recommendedName>
</protein>
<comment type="caution">
    <text evidence="2">The sequence shown here is derived from an EMBL/GenBank/DDBJ whole genome shotgun (WGS) entry which is preliminary data.</text>
</comment>
<reference evidence="2 3" key="1">
    <citation type="submission" date="2016-06" db="EMBL/GenBank/DDBJ databases">
        <title>Four novel species of enterococci isolated from chicken manure.</title>
        <authorList>
            <person name="Van Tyne D."/>
        </authorList>
    </citation>
    <scope>NUCLEOTIDE SEQUENCE [LARGE SCALE GENOMIC DNA]</scope>
    <source>
        <strain evidence="2 3">CU12B</strain>
    </source>
</reference>
<evidence type="ECO:0008006" key="4">
    <source>
        <dbReference type="Google" id="ProtNLM"/>
    </source>
</evidence>
<gene>
    <name evidence="2" type="ORF">BAU17_07815</name>
</gene>
<dbReference type="RefSeq" id="WP_161902398.1">
    <property type="nucleotide sequence ID" value="NZ_MAEL01000044.1"/>
</dbReference>
<evidence type="ECO:0000313" key="3">
    <source>
        <dbReference type="Proteomes" id="UP000782705"/>
    </source>
</evidence>
<keyword evidence="1" id="KW-0472">Membrane</keyword>
<keyword evidence="1" id="KW-1133">Transmembrane helix</keyword>
<name>A0ABQ6YY75_9ENTE</name>
<keyword evidence="1" id="KW-0812">Transmembrane</keyword>